<protein>
    <submittedName>
        <fullName evidence="2">Amidase</fullName>
    </submittedName>
</protein>
<dbReference type="PANTHER" id="PTHR11895:SF151">
    <property type="entry name" value="GLUTAMYL-TRNA(GLN) AMIDOTRANSFERASE SUBUNIT A"/>
    <property type="match status" value="1"/>
</dbReference>
<dbReference type="Gene3D" id="3.90.1300.10">
    <property type="entry name" value="Amidase signature (AS) domain"/>
    <property type="match status" value="1"/>
</dbReference>
<dbReference type="EMBL" id="CP067140">
    <property type="protein sequence ID" value="WCR04459.1"/>
    <property type="molecule type" value="Genomic_DNA"/>
</dbReference>
<keyword evidence="5" id="KW-1185">Reference proteome</keyword>
<dbReference type="GO" id="GO:0003824">
    <property type="term" value="F:catalytic activity"/>
    <property type="evidence" value="ECO:0007669"/>
    <property type="project" value="InterPro"/>
</dbReference>
<evidence type="ECO:0000313" key="3">
    <source>
        <dbReference type="EMBL" id="WCR04459.1"/>
    </source>
</evidence>
<sequence length="443" mass="47167">MELHQISLTGAVGRIRSGEISALEYSTALVERAQAFSTLNAFTYFDPERVLDAARQADLRQARGEALGPLHGVPLAIKDSIDIEGLPTGGGTPVLRDNIVRRTAPMIRSLFDAGALCFGKTNLYELAFGITSNNRHTGAVRNPCDSERSAGGSSGGSAAAVAAGMVPAAIGSDTAGSVRIPAAHCGILGFRPSHGRYDSTGFMPLFPSRDAPGVMARSVEDPLRSVGRRALLSGANLLAIGDGSAERWELLQFARAEPVGDGIWEIRERLRGQAGTDGVMPRLWPAGSLVVLIDGAVRQVALPPSARGQERFWRIGPALRAPDDASYRGLVTGARGIGLRPYAPCHLRIEGRRVSWIRRARVDGDGWDGPDVPLGEAREAYLLRLSRGGEVIHQVQVPVPEYRVPEEVWSAALAGGAFTVAVAQLSDQFGAGPFVRRDFNDGA</sequence>
<evidence type="ECO:0000259" key="1">
    <source>
        <dbReference type="Pfam" id="PF01425"/>
    </source>
</evidence>
<dbReference type="PROSITE" id="PS00571">
    <property type="entry name" value="AMIDASES"/>
    <property type="match status" value="1"/>
</dbReference>
<dbReference type="RefSeq" id="WP_076527160.1">
    <property type="nucleotide sequence ID" value="NZ_CP067140.1"/>
</dbReference>
<dbReference type="Pfam" id="PF01425">
    <property type="entry name" value="Amidase"/>
    <property type="match status" value="1"/>
</dbReference>
<reference evidence="2 4" key="1">
    <citation type="submission" date="2017-01" db="EMBL/GenBank/DDBJ databases">
        <authorList>
            <person name="Varghese N."/>
            <person name="Submissions S."/>
        </authorList>
    </citation>
    <scope>NUCLEOTIDE SEQUENCE [LARGE SCALE GENOMIC DNA]</scope>
    <source>
        <strain evidence="2 4">DSM 18447</strain>
    </source>
</reference>
<dbReference type="InterPro" id="IPR023631">
    <property type="entry name" value="Amidase_dom"/>
</dbReference>
<dbReference type="EMBL" id="FTOU01000012">
    <property type="protein sequence ID" value="SIT01035.1"/>
    <property type="molecule type" value="Genomic_DNA"/>
</dbReference>
<dbReference type="PANTHER" id="PTHR11895">
    <property type="entry name" value="TRANSAMIDASE"/>
    <property type="match status" value="1"/>
</dbReference>
<feature type="domain" description="Amidase" evidence="1">
    <location>
        <begin position="28"/>
        <end position="221"/>
    </location>
</feature>
<evidence type="ECO:0000313" key="2">
    <source>
        <dbReference type="EMBL" id="SIT01035.1"/>
    </source>
</evidence>
<evidence type="ECO:0000313" key="5">
    <source>
        <dbReference type="Proteomes" id="UP001215549"/>
    </source>
</evidence>
<dbReference type="AlphaFoldDB" id="A0AA46A6N9"/>
<name>A0AA46A6N9_9RHOB</name>
<accession>A0AA46A6N9</accession>
<evidence type="ECO:0000313" key="4">
    <source>
        <dbReference type="Proteomes" id="UP000186216"/>
    </source>
</evidence>
<dbReference type="Proteomes" id="UP001215549">
    <property type="component" value="Chromosome"/>
</dbReference>
<dbReference type="InterPro" id="IPR036928">
    <property type="entry name" value="AS_sf"/>
</dbReference>
<proteinExistence type="predicted"/>
<dbReference type="InterPro" id="IPR000120">
    <property type="entry name" value="Amidase"/>
</dbReference>
<dbReference type="Proteomes" id="UP000186216">
    <property type="component" value="Unassembled WGS sequence"/>
</dbReference>
<dbReference type="SUPFAM" id="SSF75304">
    <property type="entry name" value="Amidase signature (AS) enzymes"/>
    <property type="match status" value="1"/>
</dbReference>
<organism evidence="2 4">
    <name type="scientific">Paracoccus saliphilus</name>
    <dbReference type="NCBI Taxonomy" id="405559"/>
    <lineage>
        <taxon>Bacteria</taxon>
        <taxon>Pseudomonadati</taxon>
        <taxon>Pseudomonadota</taxon>
        <taxon>Alphaproteobacteria</taxon>
        <taxon>Rhodobacterales</taxon>
        <taxon>Paracoccaceae</taxon>
        <taxon>Paracoccus</taxon>
    </lineage>
</organism>
<gene>
    <name evidence="3" type="ORF">JHX88_06955</name>
    <name evidence="2" type="ORF">SAMN05421772_11256</name>
</gene>
<reference evidence="3 5" key="2">
    <citation type="submission" date="2021-01" db="EMBL/GenBank/DDBJ databases">
        <title>Biogeographic distribution of Paracoccus.</title>
        <authorList>
            <person name="Hollensteiner J."/>
            <person name="Leineberger J."/>
            <person name="Brinkhoff T."/>
            <person name="Daniel R."/>
        </authorList>
    </citation>
    <scope>NUCLEOTIDE SEQUENCE [LARGE SCALE GENOMIC DNA]</scope>
    <source>
        <strain evidence="3 5">DSM 18447</strain>
    </source>
</reference>
<dbReference type="InterPro" id="IPR020556">
    <property type="entry name" value="Amidase_CS"/>
</dbReference>